<reference evidence="3 4" key="1">
    <citation type="submission" date="2014-03" db="EMBL/GenBank/DDBJ databases">
        <title>Genomics of Bifidobacteria.</title>
        <authorList>
            <person name="Ventura M."/>
            <person name="Milani C."/>
            <person name="Lugli G.A."/>
        </authorList>
    </citation>
    <scope>NUCLEOTIDE SEQUENCE [LARGE SCALE GENOMIC DNA]</scope>
    <source>
        <strain evidence="3 4">DSM 23969</strain>
    </source>
</reference>
<dbReference type="EMBL" id="JGYN01000004">
    <property type="protein sequence ID" value="KFI52651.1"/>
    <property type="molecule type" value="Genomic_DNA"/>
</dbReference>
<organism evidence="3 4">
    <name type="scientific">Bifidobacterium biavatii DSM 23969</name>
    <dbReference type="NCBI Taxonomy" id="1437608"/>
    <lineage>
        <taxon>Bacteria</taxon>
        <taxon>Bacillati</taxon>
        <taxon>Actinomycetota</taxon>
        <taxon>Actinomycetes</taxon>
        <taxon>Bifidobacteriales</taxon>
        <taxon>Bifidobacteriaceae</taxon>
        <taxon>Bifidobacterium</taxon>
    </lineage>
</organism>
<proteinExistence type="predicted"/>
<dbReference type="InterPro" id="IPR008523">
    <property type="entry name" value="DUF805"/>
</dbReference>
<dbReference type="AlphaFoldDB" id="A0A087A1K1"/>
<dbReference type="GO" id="GO:0005886">
    <property type="term" value="C:plasma membrane"/>
    <property type="evidence" value="ECO:0007669"/>
    <property type="project" value="TreeGrafter"/>
</dbReference>
<dbReference type="eggNOG" id="COG3152">
    <property type="taxonomic scope" value="Bacteria"/>
</dbReference>
<evidence type="ECO:0000256" key="2">
    <source>
        <dbReference type="SAM" id="Phobius"/>
    </source>
</evidence>
<keyword evidence="2" id="KW-1133">Transmembrane helix</keyword>
<name>A0A087A1K1_9BIFI</name>
<feature type="transmembrane region" description="Helical" evidence="2">
    <location>
        <begin position="111"/>
        <end position="135"/>
    </location>
</feature>
<dbReference type="Proteomes" id="UP000029108">
    <property type="component" value="Unassembled WGS sequence"/>
</dbReference>
<sequence>METVSKGDPVTESNMFPPGQRPPATPSESSAASEPSSAPFDNPASGNPYAANPYVTYAQYAQSQRVGASASDARRPALWEPWYGIGFRAATVRMFRKTFVFHGCASRGEYWWAWLFGMLVQAVCIAIASVAMLWAGVGTAVWDDAGTVAQLVCWLLLFLPDLSLSVRRLHDENLRGWWVILPTALQLGAFTSFFAVLFVGGMIDGYAGGDDGSLQVTVVATLTMLGMLLLALLASVLLMILPSDPRGARFDRPPAVSDTARGEA</sequence>
<gene>
    <name evidence="3" type="ORF">BBIA_0332</name>
</gene>
<evidence type="ECO:0000313" key="3">
    <source>
        <dbReference type="EMBL" id="KFI52651.1"/>
    </source>
</evidence>
<dbReference type="PANTHER" id="PTHR34980">
    <property type="entry name" value="INNER MEMBRANE PROTEIN-RELATED-RELATED"/>
    <property type="match status" value="1"/>
</dbReference>
<keyword evidence="2" id="KW-0472">Membrane</keyword>
<feature type="compositionally biased region" description="Low complexity" evidence="1">
    <location>
        <begin position="26"/>
        <end position="39"/>
    </location>
</feature>
<feature type="region of interest" description="Disordered" evidence="1">
    <location>
        <begin position="1"/>
        <end position="42"/>
    </location>
</feature>
<evidence type="ECO:0000313" key="4">
    <source>
        <dbReference type="Proteomes" id="UP000029108"/>
    </source>
</evidence>
<dbReference type="Pfam" id="PF05656">
    <property type="entry name" value="DUF805"/>
    <property type="match status" value="1"/>
</dbReference>
<dbReference type="PANTHER" id="PTHR34980:SF2">
    <property type="entry name" value="INNER MEMBRANE PROTEIN YHAH-RELATED"/>
    <property type="match status" value="1"/>
</dbReference>
<feature type="transmembrane region" description="Helical" evidence="2">
    <location>
        <begin position="147"/>
        <end position="166"/>
    </location>
</feature>
<feature type="transmembrane region" description="Helical" evidence="2">
    <location>
        <begin position="215"/>
        <end position="241"/>
    </location>
</feature>
<feature type="transmembrane region" description="Helical" evidence="2">
    <location>
        <begin position="178"/>
        <end position="203"/>
    </location>
</feature>
<evidence type="ECO:0000256" key="1">
    <source>
        <dbReference type="SAM" id="MobiDB-lite"/>
    </source>
</evidence>
<keyword evidence="2" id="KW-0812">Transmembrane</keyword>
<dbReference type="STRING" id="1437608.GCA_000771645_02526"/>
<comment type="caution">
    <text evidence="3">The sequence shown here is derived from an EMBL/GenBank/DDBJ whole genome shotgun (WGS) entry which is preliminary data.</text>
</comment>
<accession>A0A087A1K1</accession>
<keyword evidence="4" id="KW-1185">Reference proteome</keyword>
<protein>
    <submittedName>
        <fullName evidence="3">Membrane protein</fullName>
    </submittedName>
</protein>